<reference evidence="2" key="1">
    <citation type="submission" date="2022-11" db="UniProtKB">
        <authorList>
            <consortium name="WormBaseParasite"/>
        </authorList>
    </citation>
    <scope>IDENTIFICATION</scope>
</reference>
<evidence type="ECO:0000313" key="2">
    <source>
        <dbReference type="WBParaSite" id="scf7180000417221.g1038"/>
    </source>
</evidence>
<keyword evidence="1" id="KW-1185">Reference proteome</keyword>
<protein>
    <submittedName>
        <fullName evidence="2">BTB domain-containing protein</fullName>
    </submittedName>
</protein>
<evidence type="ECO:0000313" key="1">
    <source>
        <dbReference type="Proteomes" id="UP000887560"/>
    </source>
</evidence>
<accession>A0A915NGS9</accession>
<dbReference type="AlphaFoldDB" id="A0A915NGS9"/>
<proteinExistence type="predicted"/>
<dbReference type="WBParaSite" id="scf7180000417221.g1038">
    <property type="protein sequence ID" value="scf7180000417221.g1038"/>
    <property type="gene ID" value="scf7180000417221.g1038"/>
</dbReference>
<sequence>MDWSFNNNNHNSNSLNNSIISDLPPTRLLKYRWPEKIDDGDCIIELDGQRKLGIQRLHELLISRFCFISGMKTLKGHPLVTFPDSRCCLSFENYQLLLDYLFQINREESDPSTEDNNLVIKPEWIVIVDRRQDRWSSVKTILSFLVPGYPSA</sequence>
<organism evidence="1 2">
    <name type="scientific">Meloidogyne floridensis</name>
    <dbReference type="NCBI Taxonomy" id="298350"/>
    <lineage>
        <taxon>Eukaryota</taxon>
        <taxon>Metazoa</taxon>
        <taxon>Ecdysozoa</taxon>
        <taxon>Nematoda</taxon>
        <taxon>Chromadorea</taxon>
        <taxon>Rhabditida</taxon>
        <taxon>Tylenchina</taxon>
        <taxon>Tylenchomorpha</taxon>
        <taxon>Tylenchoidea</taxon>
        <taxon>Meloidogynidae</taxon>
        <taxon>Meloidogyninae</taxon>
        <taxon>Meloidogyne</taxon>
    </lineage>
</organism>
<name>A0A915NGS9_9BILA</name>
<dbReference type="Proteomes" id="UP000887560">
    <property type="component" value="Unplaced"/>
</dbReference>